<dbReference type="AlphaFoldDB" id="A0A4E0RXT7"/>
<protein>
    <submittedName>
        <fullName evidence="3">Nucleoprotein TPR</fullName>
    </submittedName>
</protein>
<evidence type="ECO:0000259" key="2">
    <source>
        <dbReference type="Pfam" id="PF25481"/>
    </source>
</evidence>
<feature type="coiled-coil region" evidence="1">
    <location>
        <begin position="44"/>
        <end position="159"/>
    </location>
</feature>
<evidence type="ECO:0000256" key="1">
    <source>
        <dbReference type="SAM" id="Coils"/>
    </source>
</evidence>
<comment type="caution">
    <text evidence="3">The sequence shown here is derived from an EMBL/GenBank/DDBJ whole genome shotgun (WGS) entry which is preliminary data.</text>
</comment>
<accession>A0A4E0RXT7</accession>
<dbReference type="GO" id="GO:0005643">
    <property type="term" value="C:nuclear pore"/>
    <property type="evidence" value="ECO:0007669"/>
    <property type="project" value="TreeGrafter"/>
</dbReference>
<gene>
    <name evidence="3" type="ORF">D915_007971</name>
</gene>
<dbReference type="InterPro" id="IPR057577">
    <property type="entry name" value="Nucleoprot-TPR/MLP1_dom"/>
</dbReference>
<sequence length="438" mass="50932">MDSFKSFVGLSDEEVQLIDESVQEKLLVAFDSIQNDLITNKERVDNVETQKESVTQEYQQRLKELETRYLALKQRSSEHDDLLQSTDSKYREAYAERNELQSKLADSLSINNELTCVIRTLENDKEILSEQLKHKIDTCDVLNEELRTLKADAESVRKLKLDALFKLEEVASREGSLKAQESRWSDEVAALQRHTDWLEERLRHTTDQLLTIRRDTASKAQSLESELELRNTELENARRSISNLEESVRKLTTSNEDYIQKIKQVAEEQIRIEQLYGNELEAQKRVVALYKDQLKESEEKNTELTDAVSSMQGMLKSAYENISRLEYDKTNMKQQFSEEKSKLESSTQLLSTELEQSRHLLDKFRVDGLSEDELRQLNPAVAATLSALKRGHSLTQLYSDYIQLVEDRDQLRLDKQRLTEYVKQLVDDLKEKGKFPLV</sequence>
<proteinExistence type="predicted"/>
<reference evidence="3" key="1">
    <citation type="submission" date="2019-03" db="EMBL/GenBank/DDBJ databases">
        <title>Improved annotation for the trematode Fasciola hepatica.</title>
        <authorList>
            <person name="Choi Y.-J."/>
            <person name="Martin J."/>
            <person name="Mitreva M."/>
        </authorList>
    </citation>
    <scope>NUCLEOTIDE SEQUENCE [LARGE SCALE GENOMIC DNA]</scope>
</reference>
<dbReference type="GO" id="GO:0017056">
    <property type="term" value="F:structural constituent of nuclear pore"/>
    <property type="evidence" value="ECO:0007669"/>
    <property type="project" value="TreeGrafter"/>
</dbReference>
<feature type="domain" description="Nucleoprotein TPR/MPL1" evidence="2">
    <location>
        <begin position="173"/>
        <end position="251"/>
    </location>
</feature>
<dbReference type="Pfam" id="PF25481">
    <property type="entry name" value="Nucleoprot-TPR"/>
    <property type="match status" value="1"/>
</dbReference>
<dbReference type="GO" id="GO:0006406">
    <property type="term" value="P:mRNA export from nucleus"/>
    <property type="evidence" value="ECO:0007669"/>
    <property type="project" value="TreeGrafter"/>
</dbReference>
<name>A0A4E0RXT7_FASHE</name>
<dbReference type="GO" id="GO:1901673">
    <property type="term" value="P:regulation of mitotic spindle assembly"/>
    <property type="evidence" value="ECO:0007669"/>
    <property type="project" value="TreeGrafter"/>
</dbReference>
<keyword evidence="4" id="KW-1185">Reference proteome</keyword>
<dbReference type="Proteomes" id="UP000230066">
    <property type="component" value="Unassembled WGS sequence"/>
</dbReference>
<keyword evidence="1" id="KW-0175">Coiled coil</keyword>
<evidence type="ECO:0000313" key="3">
    <source>
        <dbReference type="EMBL" id="THD20830.1"/>
    </source>
</evidence>
<dbReference type="PANTHER" id="PTHR18898">
    <property type="entry name" value="NUCLEOPROTEIN TPR-RELATED"/>
    <property type="match status" value="1"/>
</dbReference>
<evidence type="ECO:0000313" key="4">
    <source>
        <dbReference type="Proteomes" id="UP000230066"/>
    </source>
</evidence>
<feature type="coiled-coil region" evidence="1">
    <location>
        <begin position="217"/>
        <end position="335"/>
    </location>
</feature>
<organism evidence="3 4">
    <name type="scientific">Fasciola hepatica</name>
    <name type="common">Liver fluke</name>
    <dbReference type="NCBI Taxonomy" id="6192"/>
    <lineage>
        <taxon>Eukaryota</taxon>
        <taxon>Metazoa</taxon>
        <taxon>Spiralia</taxon>
        <taxon>Lophotrochozoa</taxon>
        <taxon>Platyhelminthes</taxon>
        <taxon>Trematoda</taxon>
        <taxon>Digenea</taxon>
        <taxon>Plagiorchiida</taxon>
        <taxon>Echinostomata</taxon>
        <taxon>Echinostomatoidea</taxon>
        <taxon>Fasciolidae</taxon>
        <taxon>Fasciola</taxon>
    </lineage>
</organism>
<dbReference type="EMBL" id="JXXN02004157">
    <property type="protein sequence ID" value="THD20830.1"/>
    <property type="molecule type" value="Genomic_DNA"/>
</dbReference>
<dbReference type="PANTHER" id="PTHR18898:SF2">
    <property type="entry name" value="NUCLEOPROTEIN TPR"/>
    <property type="match status" value="1"/>
</dbReference>